<evidence type="ECO:0000313" key="2">
    <source>
        <dbReference type="EMBL" id="VEL21551.1"/>
    </source>
</evidence>
<evidence type="ECO:0000256" key="1">
    <source>
        <dbReference type="SAM" id="MobiDB-lite"/>
    </source>
</evidence>
<accession>A0A3S5AE13</accession>
<dbReference type="AlphaFoldDB" id="A0A3S5AE13"/>
<dbReference type="Proteomes" id="UP000784294">
    <property type="component" value="Unassembled WGS sequence"/>
</dbReference>
<comment type="caution">
    <text evidence="2">The sequence shown here is derived from an EMBL/GenBank/DDBJ whole genome shotgun (WGS) entry which is preliminary data.</text>
</comment>
<evidence type="ECO:0000313" key="3">
    <source>
        <dbReference type="Proteomes" id="UP000784294"/>
    </source>
</evidence>
<feature type="region of interest" description="Disordered" evidence="1">
    <location>
        <begin position="82"/>
        <end position="105"/>
    </location>
</feature>
<sequence length="105" mass="11401">MSTLRDDEQPVVEPTRLEADSPALSNLRCHATSHPPTCRGGELGLSCLAGPSALEADRGVERNQRSLEGGHVLSRPRRHFSLHHPRLCPGRRITAPLPSPTHTSS</sequence>
<name>A0A3S5AE13_9PLAT</name>
<reference evidence="2" key="1">
    <citation type="submission" date="2018-11" db="EMBL/GenBank/DDBJ databases">
        <authorList>
            <consortium name="Pathogen Informatics"/>
        </authorList>
    </citation>
    <scope>NUCLEOTIDE SEQUENCE</scope>
</reference>
<dbReference type="EMBL" id="CAAALY010051916">
    <property type="protein sequence ID" value="VEL21551.1"/>
    <property type="molecule type" value="Genomic_DNA"/>
</dbReference>
<organism evidence="2 3">
    <name type="scientific">Protopolystoma xenopodis</name>
    <dbReference type="NCBI Taxonomy" id="117903"/>
    <lineage>
        <taxon>Eukaryota</taxon>
        <taxon>Metazoa</taxon>
        <taxon>Spiralia</taxon>
        <taxon>Lophotrochozoa</taxon>
        <taxon>Platyhelminthes</taxon>
        <taxon>Monogenea</taxon>
        <taxon>Polyopisthocotylea</taxon>
        <taxon>Polystomatidea</taxon>
        <taxon>Polystomatidae</taxon>
        <taxon>Protopolystoma</taxon>
    </lineage>
</organism>
<protein>
    <submittedName>
        <fullName evidence="2">Uncharacterized protein</fullName>
    </submittedName>
</protein>
<gene>
    <name evidence="2" type="ORF">PXEA_LOCUS14991</name>
</gene>
<proteinExistence type="predicted"/>
<keyword evidence="3" id="KW-1185">Reference proteome</keyword>